<dbReference type="Proteomes" id="UP001156398">
    <property type="component" value="Unassembled WGS sequence"/>
</dbReference>
<accession>A0ABT6WB18</accession>
<gene>
    <name evidence="2" type="ORF">POF43_034035</name>
</gene>
<evidence type="ECO:0000313" key="3">
    <source>
        <dbReference type="Proteomes" id="UP001156398"/>
    </source>
</evidence>
<keyword evidence="3" id="KW-1185">Reference proteome</keyword>
<evidence type="ECO:0008006" key="4">
    <source>
        <dbReference type="Google" id="ProtNLM"/>
    </source>
</evidence>
<evidence type="ECO:0000256" key="1">
    <source>
        <dbReference type="SAM" id="MobiDB-lite"/>
    </source>
</evidence>
<comment type="caution">
    <text evidence="2">The sequence shown here is derived from an EMBL/GenBank/DDBJ whole genome shotgun (WGS) entry which is preliminary data.</text>
</comment>
<organism evidence="2 3">
    <name type="scientific">Streptantibioticus silvisoli</name>
    <dbReference type="NCBI Taxonomy" id="2705255"/>
    <lineage>
        <taxon>Bacteria</taxon>
        <taxon>Bacillati</taxon>
        <taxon>Actinomycetota</taxon>
        <taxon>Actinomycetes</taxon>
        <taxon>Kitasatosporales</taxon>
        <taxon>Streptomycetaceae</taxon>
        <taxon>Streptantibioticus</taxon>
    </lineage>
</organism>
<feature type="region of interest" description="Disordered" evidence="1">
    <location>
        <begin position="1"/>
        <end position="23"/>
    </location>
</feature>
<protein>
    <recommendedName>
        <fullName evidence="4">Penicillin-binding protein</fullName>
    </recommendedName>
</protein>
<name>A0ABT6WB18_9ACTN</name>
<sequence>CPAGTHPVPGTTSGIPTGYPHTSQGAQSAAANYAVALGGDGMFTVGRRHEIDDTVYAPAAAAKVKTAQDQAYTKTLLGKLGLDADGNAPAGMTFVSRTIPVGTSVKSATTTRATVSVWYLGLIGTAGTGSTDPVHTDWMTWTFNLTWTGSDWKVASDSQQDGPAPVPGDDRAASADEIAKAISQYGGFTYAR</sequence>
<dbReference type="EMBL" id="JAAGKO020000111">
    <property type="protein sequence ID" value="MDI5967686.1"/>
    <property type="molecule type" value="Genomic_DNA"/>
</dbReference>
<evidence type="ECO:0000313" key="2">
    <source>
        <dbReference type="EMBL" id="MDI5967686.1"/>
    </source>
</evidence>
<feature type="compositionally biased region" description="Polar residues" evidence="1">
    <location>
        <begin position="10"/>
        <end position="23"/>
    </location>
</feature>
<feature type="non-terminal residue" evidence="2">
    <location>
        <position position="1"/>
    </location>
</feature>
<proteinExistence type="predicted"/>
<reference evidence="2 3" key="1">
    <citation type="submission" date="2023-05" db="EMBL/GenBank/DDBJ databases">
        <title>Streptantibioticus silvisoli sp. nov., acidotolerant actinomycetes 1 from pine litter.</title>
        <authorList>
            <person name="Swiecimska M."/>
            <person name="Golinska P."/>
            <person name="Sangal V."/>
            <person name="Wachnowicz B."/>
            <person name="Goodfellow M."/>
        </authorList>
    </citation>
    <scope>NUCLEOTIDE SEQUENCE [LARGE SCALE GENOMIC DNA]</scope>
    <source>
        <strain evidence="2 3">SL54</strain>
    </source>
</reference>